<sequence length="14" mass="1711">MGHRIHQQNTCRTE</sequence>
<protein>
    <submittedName>
        <fullName evidence="1">Uncharacterized protein</fullName>
    </submittedName>
</protein>
<dbReference type="EMBL" id="GL379884">
    <property type="protein sequence ID" value="EGT60391.1"/>
    <property type="molecule type" value="Genomic_DNA"/>
</dbReference>
<accession>G0NH67</accession>
<keyword evidence="2" id="KW-1185">Reference proteome</keyword>
<dbReference type="Proteomes" id="UP000008068">
    <property type="component" value="Unassembled WGS sequence"/>
</dbReference>
<reference evidence="2" key="1">
    <citation type="submission" date="2011-07" db="EMBL/GenBank/DDBJ databases">
        <authorList>
            <consortium name="Caenorhabditis brenneri Sequencing and Analysis Consortium"/>
            <person name="Wilson R.K."/>
        </authorList>
    </citation>
    <scope>NUCLEOTIDE SEQUENCE [LARGE SCALE GENOMIC DNA]</scope>
    <source>
        <strain evidence="2">PB2801</strain>
    </source>
</reference>
<evidence type="ECO:0000313" key="2">
    <source>
        <dbReference type="Proteomes" id="UP000008068"/>
    </source>
</evidence>
<dbReference type="InParanoid" id="G0NH67"/>
<evidence type="ECO:0000313" key="1">
    <source>
        <dbReference type="EMBL" id="EGT60391.1"/>
    </source>
</evidence>
<organism evidence="2">
    <name type="scientific">Caenorhabditis brenneri</name>
    <name type="common">Nematode worm</name>
    <dbReference type="NCBI Taxonomy" id="135651"/>
    <lineage>
        <taxon>Eukaryota</taxon>
        <taxon>Metazoa</taxon>
        <taxon>Ecdysozoa</taxon>
        <taxon>Nematoda</taxon>
        <taxon>Chromadorea</taxon>
        <taxon>Rhabditida</taxon>
        <taxon>Rhabditina</taxon>
        <taxon>Rhabditomorpha</taxon>
        <taxon>Rhabditoidea</taxon>
        <taxon>Rhabditidae</taxon>
        <taxon>Peloderinae</taxon>
        <taxon>Caenorhabditis</taxon>
    </lineage>
</organism>
<gene>
    <name evidence="1" type="ORF">CAEBREN_16063</name>
</gene>
<proteinExistence type="predicted"/>
<name>G0NH67_CAEBE</name>